<name>A0AA42DL86_9FIRM</name>
<dbReference type="Pfam" id="PF00528">
    <property type="entry name" value="BPD_transp_1"/>
    <property type="match status" value="1"/>
</dbReference>
<dbReference type="Proteomes" id="UP001169242">
    <property type="component" value="Unassembled WGS sequence"/>
</dbReference>
<dbReference type="AlphaFoldDB" id="A0AA42DL86"/>
<dbReference type="PANTHER" id="PTHR30193">
    <property type="entry name" value="ABC TRANSPORTER PERMEASE PROTEIN"/>
    <property type="match status" value="1"/>
</dbReference>
<evidence type="ECO:0000256" key="1">
    <source>
        <dbReference type="ARBA" id="ARBA00004651"/>
    </source>
</evidence>
<dbReference type="SUPFAM" id="SSF161098">
    <property type="entry name" value="MetI-like"/>
    <property type="match status" value="1"/>
</dbReference>
<dbReference type="PANTHER" id="PTHR30193:SF37">
    <property type="entry name" value="INNER MEMBRANE ABC TRANSPORTER PERMEASE PROTEIN YCJO"/>
    <property type="match status" value="1"/>
</dbReference>
<dbReference type="RefSeq" id="WP_271011505.1">
    <property type="nucleotide sequence ID" value="NZ_JAQIFT010000025.1"/>
</dbReference>
<dbReference type="PROSITE" id="PS50928">
    <property type="entry name" value="ABC_TM1"/>
    <property type="match status" value="1"/>
</dbReference>
<evidence type="ECO:0000256" key="6">
    <source>
        <dbReference type="ARBA" id="ARBA00023136"/>
    </source>
</evidence>
<evidence type="ECO:0000256" key="7">
    <source>
        <dbReference type="RuleBase" id="RU363032"/>
    </source>
</evidence>
<feature type="domain" description="ABC transmembrane type-1" evidence="8">
    <location>
        <begin position="78"/>
        <end position="294"/>
    </location>
</feature>
<feature type="transmembrane region" description="Helical" evidence="7">
    <location>
        <begin position="116"/>
        <end position="137"/>
    </location>
</feature>
<reference evidence="9" key="1">
    <citation type="journal article" date="2023" name="Int. J. Syst. Evol. Microbiol.">
        <title>&lt;i&gt;Holtiella tumoricola&lt;/i&gt; gen. nov. sp. nov., isolated from a human clinical sample.</title>
        <authorList>
            <person name="Allen-Vercoe E."/>
            <person name="Daigneault M.C."/>
            <person name="Vancuren S.J."/>
            <person name="Cochrane K."/>
            <person name="O'Neal L.L."/>
            <person name="Sankaranarayanan K."/>
            <person name="Lawson P.A."/>
        </authorList>
    </citation>
    <scope>NUCLEOTIDE SEQUENCE</scope>
    <source>
        <strain evidence="9">CC70A</strain>
    </source>
</reference>
<keyword evidence="5 7" id="KW-1133">Transmembrane helix</keyword>
<evidence type="ECO:0000256" key="4">
    <source>
        <dbReference type="ARBA" id="ARBA00022692"/>
    </source>
</evidence>
<evidence type="ECO:0000256" key="5">
    <source>
        <dbReference type="ARBA" id="ARBA00022989"/>
    </source>
</evidence>
<accession>A0AA42DL86</accession>
<evidence type="ECO:0000313" key="10">
    <source>
        <dbReference type="Proteomes" id="UP001169242"/>
    </source>
</evidence>
<feature type="transmembrane region" description="Helical" evidence="7">
    <location>
        <begin position="82"/>
        <end position="104"/>
    </location>
</feature>
<feature type="transmembrane region" description="Helical" evidence="7">
    <location>
        <begin position="224"/>
        <end position="244"/>
    </location>
</feature>
<proteinExistence type="inferred from homology"/>
<dbReference type="CDD" id="cd06261">
    <property type="entry name" value="TM_PBP2"/>
    <property type="match status" value="1"/>
</dbReference>
<dbReference type="InterPro" id="IPR035906">
    <property type="entry name" value="MetI-like_sf"/>
</dbReference>
<evidence type="ECO:0000313" key="9">
    <source>
        <dbReference type="EMBL" id="MDA3731039.1"/>
    </source>
</evidence>
<dbReference type="InterPro" id="IPR000515">
    <property type="entry name" value="MetI-like"/>
</dbReference>
<evidence type="ECO:0000256" key="2">
    <source>
        <dbReference type="ARBA" id="ARBA00022448"/>
    </source>
</evidence>
<dbReference type="Gene3D" id="1.10.3720.10">
    <property type="entry name" value="MetI-like"/>
    <property type="match status" value="1"/>
</dbReference>
<dbReference type="GO" id="GO:0005886">
    <property type="term" value="C:plasma membrane"/>
    <property type="evidence" value="ECO:0007669"/>
    <property type="project" value="UniProtKB-SubCell"/>
</dbReference>
<keyword evidence="6 7" id="KW-0472">Membrane</keyword>
<gene>
    <name evidence="9" type="ORF">PBV87_05995</name>
</gene>
<organism evidence="9 10">
    <name type="scientific">Holtiella tumoricola</name>
    <dbReference type="NCBI Taxonomy" id="3018743"/>
    <lineage>
        <taxon>Bacteria</taxon>
        <taxon>Bacillati</taxon>
        <taxon>Bacillota</taxon>
        <taxon>Clostridia</taxon>
        <taxon>Lachnospirales</taxon>
        <taxon>Cellulosilyticaceae</taxon>
        <taxon>Holtiella</taxon>
    </lineage>
</organism>
<comment type="similarity">
    <text evidence="7">Belongs to the binding-protein-dependent transport system permease family.</text>
</comment>
<comment type="subcellular location">
    <subcellularLocation>
        <location evidence="1 7">Cell membrane</location>
        <topology evidence="1 7">Multi-pass membrane protein</topology>
    </subcellularLocation>
</comment>
<sequence length="303" mass="34030">MISLKKLMPKKQRTRNNIAIALSLIPALCLYTLFVIYPTFDVFKTSLFQWSGLSPTKTFVGFDNFIRLFNDPKFWLALKNTLFLLVVCTIITMFLSLFFAAALTQTKLKEKNFYRVLFFFPNVLSIVVIGVLFSNIYEPNTGILNSLLRGIGLDNLAKPWLGSGSTVLWAIAIAMVWQAVGYYMVMYMAGMDGISPELYEAADIDGAGKATQFFKITIPMIWSIIRVTMVFFITSTLNMSFLFVNVMTDGGPNSQSEVLLTYMYRQAFTNSNFGYAMAIAVIIFVIAFTLAIISNLLTKNKGA</sequence>
<dbReference type="EMBL" id="JAQIFT010000025">
    <property type="protein sequence ID" value="MDA3731039.1"/>
    <property type="molecule type" value="Genomic_DNA"/>
</dbReference>
<evidence type="ECO:0000256" key="3">
    <source>
        <dbReference type="ARBA" id="ARBA00022475"/>
    </source>
</evidence>
<feature type="transmembrane region" description="Helical" evidence="7">
    <location>
        <begin position="20"/>
        <end position="40"/>
    </location>
</feature>
<keyword evidence="3" id="KW-1003">Cell membrane</keyword>
<dbReference type="GO" id="GO:0055085">
    <property type="term" value="P:transmembrane transport"/>
    <property type="evidence" value="ECO:0007669"/>
    <property type="project" value="InterPro"/>
</dbReference>
<comment type="caution">
    <text evidence="9">The sequence shown here is derived from an EMBL/GenBank/DDBJ whole genome shotgun (WGS) entry which is preliminary data.</text>
</comment>
<dbReference type="InterPro" id="IPR051393">
    <property type="entry name" value="ABC_transporter_permease"/>
</dbReference>
<feature type="transmembrane region" description="Helical" evidence="7">
    <location>
        <begin position="273"/>
        <end position="297"/>
    </location>
</feature>
<keyword evidence="2 7" id="KW-0813">Transport</keyword>
<keyword evidence="10" id="KW-1185">Reference proteome</keyword>
<evidence type="ECO:0000259" key="8">
    <source>
        <dbReference type="PROSITE" id="PS50928"/>
    </source>
</evidence>
<keyword evidence="4 7" id="KW-0812">Transmembrane</keyword>
<feature type="transmembrane region" description="Helical" evidence="7">
    <location>
        <begin position="166"/>
        <end position="185"/>
    </location>
</feature>
<protein>
    <submittedName>
        <fullName evidence="9">Sugar ABC transporter permease</fullName>
    </submittedName>
</protein>